<organism evidence="2 4">
    <name type="scientific">Prunus armeniaca</name>
    <name type="common">Apricot</name>
    <name type="synonym">Armeniaca vulgaris</name>
    <dbReference type="NCBI Taxonomy" id="36596"/>
    <lineage>
        <taxon>Eukaryota</taxon>
        <taxon>Viridiplantae</taxon>
        <taxon>Streptophyta</taxon>
        <taxon>Embryophyta</taxon>
        <taxon>Tracheophyta</taxon>
        <taxon>Spermatophyta</taxon>
        <taxon>Magnoliopsida</taxon>
        <taxon>eudicotyledons</taxon>
        <taxon>Gunneridae</taxon>
        <taxon>Pentapetalae</taxon>
        <taxon>rosids</taxon>
        <taxon>fabids</taxon>
        <taxon>Rosales</taxon>
        <taxon>Rosaceae</taxon>
        <taxon>Amygdaloideae</taxon>
        <taxon>Amygdaleae</taxon>
        <taxon>Prunus</taxon>
    </lineage>
</organism>
<sequence>MTFNENGIRPNPKALFAFEGNKAQAIGDVTLPVIAVGKTLLMTFAVVDALSAHNMIMGRVGSIKWMGRHQPDVK</sequence>
<dbReference type="Proteomes" id="UP000507222">
    <property type="component" value="Unassembled WGS sequence"/>
</dbReference>
<dbReference type="Proteomes" id="UP000507245">
    <property type="component" value="Unassembled WGS sequence"/>
</dbReference>
<proteinExistence type="predicted"/>
<name>A0A6J5WHS1_PRUAR</name>
<dbReference type="AlphaFoldDB" id="A0A6J5WHS1"/>
<reference evidence="2 3" key="2">
    <citation type="submission" date="2020-05" db="EMBL/GenBank/DDBJ databases">
        <authorList>
            <person name="Campoy J."/>
            <person name="Schneeberger K."/>
            <person name="Spophaly S."/>
        </authorList>
    </citation>
    <scope>NUCLEOTIDE SEQUENCE [LARGE SCALE GENOMIC DNA]</scope>
    <source>
        <strain evidence="2">PruArmRojPasFocal</strain>
    </source>
</reference>
<evidence type="ECO:0000313" key="1">
    <source>
        <dbReference type="EMBL" id="CAB4269253.1"/>
    </source>
</evidence>
<dbReference type="EMBL" id="CAEKDK010000002">
    <property type="protein sequence ID" value="CAB4269253.1"/>
    <property type="molecule type" value="Genomic_DNA"/>
</dbReference>
<dbReference type="EMBL" id="CAEKKB010000002">
    <property type="protein sequence ID" value="CAB4299625.1"/>
    <property type="molecule type" value="Genomic_DNA"/>
</dbReference>
<keyword evidence="4" id="KW-1185">Reference proteome</keyword>
<reference evidence="4" key="1">
    <citation type="journal article" date="2020" name="Genome Biol.">
        <title>Gamete binning: chromosome-level and haplotype-resolved genome assembly enabled by high-throughput single-cell sequencing of gamete genomes.</title>
        <authorList>
            <person name="Campoy J.A."/>
            <person name="Sun H."/>
            <person name="Goel M."/>
            <person name="Jiao W.-B."/>
            <person name="Folz-Donahue K."/>
            <person name="Wang N."/>
            <person name="Rubio M."/>
            <person name="Liu C."/>
            <person name="Kukat C."/>
            <person name="Ruiz D."/>
            <person name="Huettel B."/>
            <person name="Schneeberger K."/>
        </authorList>
    </citation>
    <scope>NUCLEOTIDE SEQUENCE [LARGE SCALE GENOMIC DNA]</scope>
    <source>
        <strain evidence="4">cv. Rojo Pasion</strain>
    </source>
</reference>
<evidence type="ECO:0000313" key="2">
    <source>
        <dbReference type="EMBL" id="CAB4299625.1"/>
    </source>
</evidence>
<accession>A0A6J5WHS1</accession>
<protein>
    <submittedName>
        <fullName evidence="2">Uncharacterized protein</fullName>
    </submittedName>
</protein>
<gene>
    <name evidence="1" type="ORF">CURHAP_LOCUS14662</name>
    <name evidence="2" type="ORF">ORAREDHAP_LOCUS14197</name>
</gene>
<evidence type="ECO:0000313" key="4">
    <source>
        <dbReference type="Proteomes" id="UP000507245"/>
    </source>
</evidence>
<evidence type="ECO:0000313" key="3">
    <source>
        <dbReference type="Proteomes" id="UP000507222"/>
    </source>
</evidence>